<evidence type="ECO:0000259" key="1">
    <source>
        <dbReference type="Pfam" id="PF01637"/>
    </source>
</evidence>
<sequence length="391" mass="45429">MVTKKRFANNNLYICSMKSPFLFGRSVSTEGFTNRKKEIKRLKNNFQHGVNTLLISPRRWGKSSLVKRVIQEVSTKKLRIVQLDLLGLQDEAEFYKVLATATIKATSSKFEEWVAASKEFFKQLTPKISLGPDPIHDFEIGFDWQELERNYQEVLNLPERIAQNKGIQLVVCIDEFQNLTNFRNPLLFQKRLRSEWQHHQRVCYCLYGSQQHMMMSLFERQSMPFYKFGDVMYLNKIGRAEWVSFIVSAFDSTGKRINDTLADYIAALVQDHSYYVQQLSHMVWISTEKIVTQLIVDEALENLLEQNSILYMRDTESLSGSQLAYLKALADGVSSGLSSKVVIDNYRLGSSATVAKAKKALLNKELIEVRNNQSYFLDPMYELWFQRFVQR</sequence>
<dbReference type="Pfam" id="PF01637">
    <property type="entry name" value="ATPase_2"/>
    <property type="match status" value="1"/>
</dbReference>
<dbReference type="PANTHER" id="PTHR34301:SF8">
    <property type="entry name" value="ATPASE DOMAIN-CONTAINING PROTEIN"/>
    <property type="match status" value="1"/>
</dbReference>
<dbReference type="AlphaFoldDB" id="A0A1I3HDZ8"/>
<dbReference type="PANTHER" id="PTHR34301">
    <property type="entry name" value="DNA-BINDING PROTEIN-RELATED"/>
    <property type="match status" value="1"/>
</dbReference>
<evidence type="ECO:0000313" key="2">
    <source>
        <dbReference type="EMBL" id="SFI33797.1"/>
    </source>
</evidence>
<proteinExistence type="predicted"/>
<dbReference type="SUPFAM" id="SSF52540">
    <property type="entry name" value="P-loop containing nucleoside triphosphate hydrolases"/>
    <property type="match status" value="1"/>
</dbReference>
<feature type="domain" description="ATPase" evidence="1">
    <location>
        <begin position="32"/>
        <end position="223"/>
    </location>
</feature>
<reference evidence="2 3" key="1">
    <citation type="submission" date="2016-10" db="EMBL/GenBank/DDBJ databases">
        <authorList>
            <person name="de Groot N.N."/>
        </authorList>
    </citation>
    <scope>NUCLEOTIDE SEQUENCE [LARGE SCALE GENOMIC DNA]</scope>
    <source>
        <strain evidence="2 3">RK1</strain>
    </source>
</reference>
<dbReference type="OrthoDB" id="9805535at2"/>
<keyword evidence="3" id="KW-1185">Reference proteome</keyword>
<name>A0A1I3HDZ8_9SPHI</name>
<dbReference type="EMBL" id="FOQO01000003">
    <property type="protein sequence ID" value="SFI33797.1"/>
    <property type="molecule type" value="Genomic_DNA"/>
</dbReference>
<evidence type="ECO:0000313" key="3">
    <source>
        <dbReference type="Proteomes" id="UP000198670"/>
    </source>
</evidence>
<dbReference type="STRING" id="1477437.SAMN05444682_103319"/>
<organism evidence="2 3">
    <name type="scientific">Parapedobacter indicus</name>
    <dbReference type="NCBI Taxonomy" id="1477437"/>
    <lineage>
        <taxon>Bacteria</taxon>
        <taxon>Pseudomonadati</taxon>
        <taxon>Bacteroidota</taxon>
        <taxon>Sphingobacteriia</taxon>
        <taxon>Sphingobacteriales</taxon>
        <taxon>Sphingobacteriaceae</taxon>
        <taxon>Parapedobacter</taxon>
    </lineage>
</organism>
<accession>A0A1I3HDZ8</accession>
<gene>
    <name evidence="2" type="ORF">SAMN05444682_103319</name>
</gene>
<dbReference type="Proteomes" id="UP000198670">
    <property type="component" value="Unassembled WGS sequence"/>
</dbReference>
<dbReference type="InterPro" id="IPR027417">
    <property type="entry name" value="P-loop_NTPase"/>
</dbReference>
<protein>
    <recommendedName>
        <fullName evidence="1">ATPase domain-containing protein</fullName>
    </recommendedName>
</protein>
<dbReference type="Gene3D" id="3.40.50.300">
    <property type="entry name" value="P-loop containing nucleotide triphosphate hydrolases"/>
    <property type="match status" value="1"/>
</dbReference>
<dbReference type="InterPro" id="IPR011579">
    <property type="entry name" value="ATPase_dom"/>
</dbReference>
<dbReference type="GO" id="GO:0005524">
    <property type="term" value="F:ATP binding"/>
    <property type="evidence" value="ECO:0007669"/>
    <property type="project" value="InterPro"/>
</dbReference>